<feature type="domain" description="Gfo/Idh/MocA-like oxidoreductase N-terminal" evidence="2">
    <location>
        <begin position="51"/>
        <end position="163"/>
    </location>
</feature>
<feature type="compositionally biased region" description="Pro residues" evidence="1">
    <location>
        <begin position="12"/>
        <end position="31"/>
    </location>
</feature>
<dbReference type="PANTHER" id="PTHR43377">
    <property type="entry name" value="BILIVERDIN REDUCTASE A"/>
    <property type="match status" value="1"/>
</dbReference>
<protein>
    <submittedName>
        <fullName evidence="3">Oxidoreductase domain protein</fullName>
    </submittedName>
</protein>
<reference evidence="3" key="1">
    <citation type="submission" date="2014-07" db="EMBL/GenBank/DDBJ databases">
        <authorList>
            <person name="Zhang J.E."/>
            <person name="Yang H."/>
            <person name="Guo J."/>
            <person name="Deng Z."/>
            <person name="Luo H."/>
            <person name="Luo M."/>
            <person name="Zhao B."/>
        </authorList>
    </citation>
    <scope>NUCLEOTIDE SEQUENCE</scope>
    <source>
        <strain evidence="3">AM4</strain>
    </source>
</reference>
<dbReference type="Gene3D" id="3.30.360.10">
    <property type="entry name" value="Dihydrodipicolinate Reductase, domain 2"/>
    <property type="match status" value="1"/>
</dbReference>
<dbReference type="EMBL" id="LK995517">
    <property type="protein sequence ID" value="CED91651.1"/>
    <property type="molecule type" value="Genomic_DNA"/>
</dbReference>
<feature type="compositionally biased region" description="Pro residues" evidence="1">
    <location>
        <begin position="40"/>
        <end position="49"/>
    </location>
</feature>
<name>A0A1L7RCK1_9ACTO</name>
<evidence type="ECO:0000313" key="3">
    <source>
        <dbReference type="EMBL" id="CED91651.1"/>
    </source>
</evidence>
<dbReference type="InterPro" id="IPR000683">
    <property type="entry name" value="Gfo/Idh/MocA-like_OxRdtase_N"/>
</dbReference>
<dbReference type="SUPFAM" id="SSF51735">
    <property type="entry name" value="NAD(P)-binding Rossmann-fold domains"/>
    <property type="match status" value="1"/>
</dbReference>
<gene>
    <name evidence="3" type="ORF">AAM4_1819</name>
</gene>
<dbReference type="InterPro" id="IPR036291">
    <property type="entry name" value="NAD(P)-bd_dom_sf"/>
</dbReference>
<evidence type="ECO:0000256" key="1">
    <source>
        <dbReference type="SAM" id="MobiDB-lite"/>
    </source>
</evidence>
<dbReference type="GO" id="GO:0000166">
    <property type="term" value="F:nucleotide binding"/>
    <property type="evidence" value="ECO:0007669"/>
    <property type="project" value="InterPro"/>
</dbReference>
<dbReference type="AlphaFoldDB" id="A0A1L7RCK1"/>
<feature type="region of interest" description="Disordered" evidence="1">
    <location>
        <begin position="1"/>
        <end position="50"/>
    </location>
</feature>
<accession>A0A1L7RCK1</accession>
<proteinExistence type="predicted"/>
<dbReference type="Pfam" id="PF01408">
    <property type="entry name" value="GFO_IDH_MocA"/>
    <property type="match status" value="1"/>
</dbReference>
<evidence type="ECO:0000259" key="2">
    <source>
        <dbReference type="Pfam" id="PF01408"/>
    </source>
</evidence>
<sequence length="408" mass="43916">MSSDAHTTDHAPTPPAQPPRYPRHPAAPEPTRPYSAPMPDQSPAPPPDGPVRFGVVGAGWRARFFLRLAAMAPERLECVGALARRAESRQALAEEFGVATTDSLDDLRARSPELVVPSVGWAAMPDLVRELVDRGIPVLSETPPAPDPDSLRALWRAVGASGLVQVAEQYTRMPGHAARLAAIRAGTIGTPTWAQVSSTHGYHAVSLLRHFLADDDAPLAGPVTVTARSFPAPLLQPLGRDGWNAVPAVEPGETVLATLAFDGGRTGVYEFTSNQWHNPLLSRRVLVRGTLGEIVDDAVTRWVPDAGAVTSRIEYRRTGHDLNLEGNDLIHASLDGRVVYRNRWVGTRMSEDDLAVATILQDTGRWARGEGPAPYPLAQACQDHLLSCAIDEAAASGRDVTTDIEDWA</sequence>
<dbReference type="RefSeq" id="WP_210580576.1">
    <property type="nucleotide sequence ID" value="NZ_LK995517.1"/>
</dbReference>
<dbReference type="InterPro" id="IPR051450">
    <property type="entry name" value="Gfo/Idh/MocA_Oxidoreductases"/>
</dbReference>
<dbReference type="PANTHER" id="PTHR43377:SF1">
    <property type="entry name" value="BILIVERDIN REDUCTASE A"/>
    <property type="match status" value="1"/>
</dbReference>
<organism evidence="3">
    <name type="scientific">Actinomyces succiniciruminis</name>
    <dbReference type="NCBI Taxonomy" id="1522002"/>
    <lineage>
        <taxon>Bacteria</taxon>
        <taxon>Bacillati</taxon>
        <taxon>Actinomycetota</taxon>
        <taxon>Actinomycetes</taxon>
        <taxon>Actinomycetales</taxon>
        <taxon>Actinomycetaceae</taxon>
        <taxon>Actinomyces</taxon>
    </lineage>
</organism>
<dbReference type="Gene3D" id="3.40.50.720">
    <property type="entry name" value="NAD(P)-binding Rossmann-like Domain"/>
    <property type="match status" value="1"/>
</dbReference>